<reference evidence="2" key="1">
    <citation type="submission" date="2022-05" db="EMBL/GenBank/DDBJ databases">
        <title>Schlegelella sp. nov., isolated from mangrove soil.</title>
        <authorList>
            <person name="Liu Y."/>
            <person name="Ge X."/>
            <person name="Liu W."/>
        </authorList>
    </citation>
    <scope>NUCLEOTIDE SEQUENCE</scope>
    <source>
        <strain evidence="2">S2-27</strain>
    </source>
</reference>
<name>A0ABT0YN91_9BURK</name>
<gene>
    <name evidence="2" type="ORF">M8A51_09285</name>
</gene>
<evidence type="ECO:0000313" key="2">
    <source>
        <dbReference type="EMBL" id="MCM5679727.1"/>
    </source>
</evidence>
<sequence>MLRKRLLPLLFLTVLAVSGWALYSGRLEVPERWNPWAPLRIEAAPTLVTRIKLARLSRDAPQCRAVLATARLLYAPLTDRDTGPGCGFVNAVRVSRTTAQVGQAFALSCHAAVSLAMWEHHVMQPAARRRFGEAVARIEHYGSYACRNVGSREGARRSRHATADALDIAGFVLDDGRRISVLRHWPRDNTEEAAFLRDVHRGACRFFDGVLGPEYNAAHRDHLHFDRGRFRICR</sequence>
<protein>
    <submittedName>
        <fullName evidence="2">Extensin family protein</fullName>
    </submittedName>
</protein>
<evidence type="ECO:0000313" key="3">
    <source>
        <dbReference type="Proteomes" id="UP001165541"/>
    </source>
</evidence>
<keyword evidence="3" id="KW-1185">Reference proteome</keyword>
<dbReference type="EMBL" id="JAMKFE010000004">
    <property type="protein sequence ID" value="MCM5679727.1"/>
    <property type="molecule type" value="Genomic_DNA"/>
</dbReference>
<feature type="domain" description="Extensin-like C-terminal" evidence="1">
    <location>
        <begin position="62"/>
        <end position="234"/>
    </location>
</feature>
<evidence type="ECO:0000259" key="1">
    <source>
        <dbReference type="Pfam" id="PF06904"/>
    </source>
</evidence>
<proteinExistence type="predicted"/>
<dbReference type="InterPro" id="IPR009683">
    <property type="entry name" value="Extensin-like_C"/>
</dbReference>
<dbReference type="Pfam" id="PF06904">
    <property type="entry name" value="Extensin-like_C"/>
    <property type="match status" value="1"/>
</dbReference>
<dbReference type="RefSeq" id="WP_251777925.1">
    <property type="nucleotide sequence ID" value="NZ_JAMKFE010000004.1"/>
</dbReference>
<comment type="caution">
    <text evidence="2">The sequence shown here is derived from an EMBL/GenBank/DDBJ whole genome shotgun (WGS) entry which is preliminary data.</text>
</comment>
<organism evidence="2 3">
    <name type="scientific">Caldimonas mangrovi</name>
    <dbReference type="NCBI Taxonomy" id="2944811"/>
    <lineage>
        <taxon>Bacteria</taxon>
        <taxon>Pseudomonadati</taxon>
        <taxon>Pseudomonadota</taxon>
        <taxon>Betaproteobacteria</taxon>
        <taxon>Burkholderiales</taxon>
        <taxon>Sphaerotilaceae</taxon>
        <taxon>Caldimonas</taxon>
    </lineage>
</organism>
<accession>A0ABT0YN91</accession>
<dbReference type="Proteomes" id="UP001165541">
    <property type="component" value="Unassembled WGS sequence"/>
</dbReference>